<dbReference type="SUPFAM" id="SSF55920">
    <property type="entry name" value="Creatinase/aminopeptidase"/>
    <property type="match status" value="1"/>
</dbReference>
<organism evidence="9 10">
    <name type="scientific">Paenibacillus roseus</name>
    <dbReference type="NCBI Taxonomy" id="2798579"/>
    <lineage>
        <taxon>Bacteria</taxon>
        <taxon>Bacillati</taxon>
        <taxon>Bacillota</taxon>
        <taxon>Bacilli</taxon>
        <taxon>Bacillales</taxon>
        <taxon>Paenibacillaceae</taxon>
        <taxon>Paenibacillus</taxon>
    </lineage>
</organism>
<dbReference type="InterPro" id="IPR001714">
    <property type="entry name" value="Pept_M24_MAP"/>
</dbReference>
<name>A0A934J9E3_9BACL</name>
<reference evidence="9" key="1">
    <citation type="submission" date="2020-12" db="EMBL/GenBank/DDBJ databases">
        <authorList>
            <person name="Huq M.A."/>
        </authorList>
    </citation>
    <scope>NUCLEOTIDE SEQUENCE</scope>
    <source>
        <strain evidence="9">MAHUQ-46</strain>
    </source>
</reference>
<sequence>MAKLKTQEEISHMHRAGKIVAACHQEIGKRIRPGVTTLHIDAFVEEFMRRHGAVPAQKGYKGFPFATCASVNDVACHGFPSTQPLQDGDVVTIDMVANVNGWLADSAWTYGIGRIDASTQALMQTAQLALYRGIAKARAGYRIGDIGHEIESFVQRKGFKVIPDFIGHGIGTKIHEKPDVYHTGKAGTGVLLEAGMVITVEPIIGAGGDDVWTDSDGWTVRTWDSSRTAQYEHTIAITDGDPLLLTQQI</sequence>
<evidence type="ECO:0000256" key="2">
    <source>
        <dbReference type="ARBA" id="ARBA00022438"/>
    </source>
</evidence>
<dbReference type="Pfam" id="PF00557">
    <property type="entry name" value="Peptidase_M24"/>
    <property type="match status" value="1"/>
</dbReference>
<feature type="binding site" evidence="6">
    <location>
        <position position="201"/>
    </location>
    <ligand>
        <name>a divalent metal cation</name>
        <dbReference type="ChEBI" id="CHEBI:60240"/>
        <label>2</label>
        <note>catalytic</note>
    </ligand>
</feature>
<evidence type="ECO:0000313" key="9">
    <source>
        <dbReference type="EMBL" id="MBJ6362857.1"/>
    </source>
</evidence>
<dbReference type="Proteomes" id="UP000640274">
    <property type="component" value="Unassembled WGS sequence"/>
</dbReference>
<feature type="binding site" evidence="6">
    <location>
        <position position="105"/>
    </location>
    <ligand>
        <name>a divalent metal cation</name>
        <dbReference type="ChEBI" id="CHEBI:60240"/>
        <label>2</label>
        <note>catalytic</note>
    </ligand>
</feature>
<evidence type="ECO:0000313" key="10">
    <source>
        <dbReference type="Proteomes" id="UP000640274"/>
    </source>
</evidence>
<dbReference type="GO" id="GO:0004239">
    <property type="term" value="F:initiator methionyl aminopeptidase activity"/>
    <property type="evidence" value="ECO:0007669"/>
    <property type="project" value="UniProtKB-UniRule"/>
</dbReference>
<keyword evidence="3 6" id="KW-0645">Protease</keyword>
<dbReference type="GO" id="GO:0006508">
    <property type="term" value="P:proteolysis"/>
    <property type="evidence" value="ECO:0007669"/>
    <property type="project" value="UniProtKB-KW"/>
</dbReference>
<evidence type="ECO:0000256" key="4">
    <source>
        <dbReference type="ARBA" id="ARBA00022723"/>
    </source>
</evidence>
<evidence type="ECO:0000256" key="6">
    <source>
        <dbReference type="HAMAP-Rule" id="MF_01974"/>
    </source>
</evidence>
<dbReference type="NCBIfam" id="TIGR00500">
    <property type="entry name" value="met_pdase_I"/>
    <property type="match status" value="1"/>
</dbReference>
<comment type="caution">
    <text evidence="9">The sequence shown here is derived from an EMBL/GenBank/DDBJ whole genome shotgun (WGS) entry which is preliminary data.</text>
</comment>
<dbReference type="GO" id="GO:0046872">
    <property type="term" value="F:metal ion binding"/>
    <property type="evidence" value="ECO:0007669"/>
    <property type="project" value="UniProtKB-UniRule"/>
</dbReference>
<feature type="domain" description="Peptidase M24" evidence="8">
    <location>
        <begin position="12"/>
        <end position="239"/>
    </location>
</feature>
<dbReference type="InterPro" id="IPR002467">
    <property type="entry name" value="Pept_M24A_MAP1"/>
</dbReference>
<evidence type="ECO:0000256" key="5">
    <source>
        <dbReference type="ARBA" id="ARBA00022801"/>
    </source>
</evidence>
<dbReference type="GO" id="GO:0070006">
    <property type="term" value="F:metalloaminopeptidase activity"/>
    <property type="evidence" value="ECO:0007669"/>
    <property type="project" value="UniProtKB-UniRule"/>
</dbReference>
<dbReference type="InterPro" id="IPR036005">
    <property type="entry name" value="Creatinase/aminopeptidase-like"/>
</dbReference>
<dbReference type="GO" id="GO:0005829">
    <property type="term" value="C:cytosol"/>
    <property type="evidence" value="ECO:0007669"/>
    <property type="project" value="TreeGrafter"/>
</dbReference>
<keyword evidence="2 6" id="KW-0031">Aminopeptidase</keyword>
<evidence type="ECO:0000259" key="8">
    <source>
        <dbReference type="Pfam" id="PF00557"/>
    </source>
</evidence>
<proteinExistence type="inferred from homology"/>
<evidence type="ECO:0000256" key="7">
    <source>
        <dbReference type="RuleBase" id="RU003653"/>
    </source>
</evidence>
<feature type="binding site" evidence="6">
    <location>
        <position position="232"/>
    </location>
    <ligand>
        <name>a divalent metal cation</name>
        <dbReference type="ChEBI" id="CHEBI:60240"/>
        <label>2</label>
        <note>catalytic</note>
    </ligand>
</feature>
<comment type="cofactor">
    <cofactor evidence="6">
        <name>Co(2+)</name>
        <dbReference type="ChEBI" id="CHEBI:48828"/>
    </cofactor>
    <cofactor evidence="6">
        <name>Zn(2+)</name>
        <dbReference type="ChEBI" id="CHEBI:29105"/>
    </cofactor>
    <cofactor evidence="6">
        <name>Mn(2+)</name>
        <dbReference type="ChEBI" id="CHEBI:29035"/>
    </cofactor>
    <cofactor evidence="6">
        <name>Fe(2+)</name>
        <dbReference type="ChEBI" id="CHEBI:29033"/>
    </cofactor>
    <text evidence="6">Binds 2 divalent metal cations per subunit. Has a high-affinity and a low affinity metal-binding site. The true nature of the physiological cofactor is under debate. The enzyme is active with cobalt, zinc, manganese or divalent iron ions. Most likely, methionine aminopeptidases function as mononuclear Fe(2+)-metalloproteases under physiological conditions, and the catalytically relevant metal-binding site has been assigned to the histidine-containing high-affinity site.</text>
</comment>
<feature type="binding site" evidence="6">
    <location>
        <position position="232"/>
    </location>
    <ligand>
        <name>a divalent metal cation</name>
        <dbReference type="ChEBI" id="CHEBI:60240"/>
        <label>1</label>
    </ligand>
</feature>
<feature type="binding site" evidence="6">
    <location>
        <position position="94"/>
    </location>
    <ligand>
        <name>a divalent metal cation</name>
        <dbReference type="ChEBI" id="CHEBI:60240"/>
        <label>1</label>
    </ligand>
</feature>
<keyword evidence="10" id="KW-1185">Reference proteome</keyword>
<comment type="similarity">
    <text evidence="6">Belongs to the peptidase M24A family. Methionine aminopeptidase type 1 subfamily.</text>
</comment>
<gene>
    <name evidence="6 9" type="primary">map</name>
    <name evidence="9" type="ORF">JFN88_16690</name>
</gene>
<comment type="subunit">
    <text evidence="6">Monomer.</text>
</comment>
<evidence type="ECO:0000256" key="1">
    <source>
        <dbReference type="ARBA" id="ARBA00002521"/>
    </source>
</evidence>
<dbReference type="CDD" id="cd01086">
    <property type="entry name" value="MetAP1"/>
    <property type="match status" value="1"/>
</dbReference>
<feature type="binding site" evidence="6">
    <location>
        <position position="77"/>
    </location>
    <ligand>
        <name>substrate</name>
    </ligand>
</feature>
<keyword evidence="4 6" id="KW-0479">Metal-binding</keyword>
<dbReference type="RefSeq" id="WP_199020417.1">
    <property type="nucleotide sequence ID" value="NZ_JAELUP010000097.1"/>
</dbReference>
<keyword evidence="5 6" id="KW-0378">Hydrolase</keyword>
<dbReference type="PANTHER" id="PTHR43330">
    <property type="entry name" value="METHIONINE AMINOPEPTIDASE"/>
    <property type="match status" value="1"/>
</dbReference>
<feature type="binding site" evidence="6">
    <location>
        <position position="105"/>
    </location>
    <ligand>
        <name>a divalent metal cation</name>
        <dbReference type="ChEBI" id="CHEBI:60240"/>
        <label>1</label>
    </ligand>
</feature>
<dbReference type="EC" id="3.4.11.18" evidence="6 7"/>
<comment type="function">
    <text evidence="1 6">Removes the N-terminal methionine from nascent proteins. The N-terminal methionine is often cleaved when the second residue in the primary sequence is small and uncharged (Met-Ala-, Cys, Gly, Pro, Ser, Thr, or Val). Requires deformylation of the N(alpha)-formylated initiator methionine before it can be hydrolyzed.</text>
</comment>
<dbReference type="PANTHER" id="PTHR43330:SF17">
    <property type="entry name" value="METHIONINE AMINOPEPTIDASE"/>
    <property type="match status" value="1"/>
</dbReference>
<dbReference type="EMBL" id="JAELUP010000097">
    <property type="protein sequence ID" value="MBJ6362857.1"/>
    <property type="molecule type" value="Genomic_DNA"/>
</dbReference>
<dbReference type="HAMAP" id="MF_01974">
    <property type="entry name" value="MetAP_1"/>
    <property type="match status" value="1"/>
</dbReference>
<dbReference type="InterPro" id="IPR000994">
    <property type="entry name" value="Pept_M24"/>
</dbReference>
<dbReference type="Gene3D" id="3.90.230.10">
    <property type="entry name" value="Creatinase/methionine aminopeptidase superfamily"/>
    <property type="match status" value="1"/>
</dbReference>
<feature type="binding site" evidence="6">
    <location>
        <position position="168"/>
    </location>
    <ligand>
        <name>a divalent metal cation</name>
        <dbReference type="ChEBI" id="CHEBI:60240"/>
        <label>2</label>
        <note>catalytic</note>
    </ligand>
</feature>
<dbReference type="PRINTS" id="PR00599">
    <property type="entry name" value="MAPEPTIDASE"/>
</dbReference>
<accession>A0A934J9E3</accession>
<dbReference type="AlphaFoldDB" id="A0A934J9E3"/>
<comment type="catalytic activity">
    <reaction evidence="6 7">
        <text>Release of N-terminal amino acids, preferentially methionine, from peptides and arylamides.</text>
        <dbReference type="EC" id="3.4.11.18"/>
    </reaction>
</comment>
<protein>
    <recommendedName>
        <fullName evidence="6 7">Methionine aminopeptidase</fullName>
        <shortName evidence="6">MAP</shortName>
        <shortName evidence="6">MetAP</shortName>
        <ecNumber evidence="6 7">3.4.11.18</ecNumber>
    </recommendedName>
    <alternativeName>
        <fullName evidence="6">Peptidase M</fullName>
    </alternativeName>
</protein>
<evidence type="ECO:0000256" key="3">
    <source>
        <dbReference type="ARBA" id="ARBA00022670"/>
    </source>
</evidence>
<feature type="binding site" evidence="6">
    <location>
        <position position="175"/>
    </location>
    <ligand>
        <name>substrate</name>
    </ligand>
</feature>